<organism evidence="1 2">
    <name type="scientific">Massilia pinisoli</name>
    <dbReference type="NCBI Taxonomy" id="1772194"/>
    <lineage>
        <taxon>Bacteria</taxon>
        <taxon>Pseudomonadati</taxon>
        <taxon>Pseudomonadota</taxon>
        <taxon>Betaproteobacteria</taxon>
        <taxon>Burkholderiales</taxon>
        <taxon>Oxalobacteraceae</taxon>
        <taxon>Telluria group</taxon>
        <taxon>Massilia</taxon>
    </lineage>
</organism>
<evidence type="ECO:0000313" key="1">
    <source>
        <dbReference type="EMBL" id="MCS0580712.1"/>
    </source>
</evidence>
<dbReference type="Proteomes" id="UP001204151">
    <property type="component" value="Unassembled WGS sequence"/>
</dbReference>
<protein>
    <submittedName>
        <fullName evidence="1">Uncharacterized protein</fullName>
    </submittedName>
</protein>
<dbReference type="RefSeq" id="WP_258815364.1">
    <property type="nucleotide sequence ID" value="NZ_JANUGW010000002.1"/>
</dbReference>
<evidence type="ECO:0000313" key="2">
    <source>
        <dbReference type="Proteomes" id="UP001204151"/>
    </source>
</evidence>
<gene>
    <name evidence="1" type="ORF">NX784_03820</name>
</gene>
<comment type="caution">
    <text evidence="1">The sequence shown here is derived from an EMBL/GenBank/DDBJ whole genome shotgun (WGS) entry which is preliminary data.</text>
</comment>
<reference evidence="1 2" key="1">
    <citation type="submission" date="2022-08" db="EMBL/GenBank/DDBJ databases">
        <title>Reclassification of Massilia species as members of the genera Telluria, Duganella, Pseudoduganella, Mokoshia gen. nov. and Zemynaea gen. nov. using orthogonal and non-orthogonal genome-based approaches.</title>
        <authorList>
            <person name="Bowman J.P."/>
        </authorList>
    </citation>
    <scope>NUCLEOTIDE SEQUENCE [LARGE SCALE GENOMIC DNA]</scope>
    <source>
        <strain evidence="1 2">JCM 31316</strain>
    </source>
</reference>
<name>A0ABT1ZLA7_9BURK</name>
<proteinExistence type="predicted"/>
<keyword evidence="2" id="KW-1185">Reference proteome</keyword>
<accession>A0ABT1ZLA7</accession>
<sequence length="136" mass="15049">MEYTYRTRAFRLLAEDARLPSRTTRVLQALLTASPVALRGEPTLVPRAALLEAMRGDAADGGSMAAAEDALLEVLEDVADSYWRVSEGQSVSTGFFLDSFGLSHLSGFVHFQFDHDFVTVLELISRQLRDDAERPT</sequence>
<dbReference type="EMBL" id="JANUGW010000002">
    <property type="protein sequence ID" value="MCS0580712.1"/>
    <property type="molecule type" value="Genomic_DNA"/>
</dbReference>